<feature type="chain" id="PRO_5015550501" evidence="1">
    <location>
        <begin position="24"/>
        <end position="143"/>
    </location>
</feature>
<protein>
    <submittedName>
        <fullName evidence="2">Pullulanase</fullName>
    </submittedName>
</protein>
<dbReference type="EMBL" id="PYMC01000002">
    <property type="protein sequence ID" value="PSW06839.1"/>
    <property type="molecule type" value="Genomic_DNA"/>
</dbReference>
<accession>A0A2T3N3A3</accession>
<dbReference type="AlphaFoldDB" id="A0A2T3N3A3"/>
<proteinExistence type="predicted"/>
<evidence type="ECO:0000313" key="2">
    <source>
        <dbReference type="EMBL" id="PSW06839.1"/>
    </source>
</evidence>
<gene>
    <name evidence="2" type="ORF">C9I89_04805</name>
</gene>
<dbReference type="Proteomes" id="UP000240904">
    <property type="component" value="Unassembled WGS sequence"/>
</dbReference>
<dbReference type="Gene3D" id="2.60.40.3620">
    <property type="match status" value="1"/>
</dbReference>
<reference evidence="2 3" key="1">
    <citation type="submission" date="2018-03" db="EMBL/GenBank/DDBJ databases">
        <title>Whole genome sequencing of Histamine producing bacteria.</title>
        <authorList>
            <person name="Butler K."/>
        </authorList>
    </citation>
    <scope>NUCLEOTIDE SEQUENCE [LARGE SCALE GENOMIC DNA]</scope>
    <source>
        <strain evidence="2 3">DSM 16190</strain>
    </source>
</reference>
<evidence type="ECO:0000313" key="3">
    <source>
        <dbReference type="Proteomes" id="UP000240904"/>
    </source>
</evidence>
<dbReference type="RefSeq" id="WP_107282202.1">
    <property type="nucleotide sequence ID" value="NZ_PYMC01000002.1"/>
</dbReference>
<sequence>MIKKLVATIFVLSMAVLSGCASNGDMGEDAFGKTIYLRGEMNGWNAKPESSLTQVETGLYRTVAELEGGKRYKFKFADMSWSCGTNFGYSSGGDGVVSLDAEPTLLNDCSKYEDLKFTPELTGSYEFYLDVRGEKAAMFVKAL</sequence>
<comment type="caution">
    <text evidence="2">The sequence shown here is derived from an EMBL/GenBank/DDBJ whole genome shotgun (WGS) entry which is preliminary data.</text>
</comment>
<dbReference type="PROSITE" id="PS51257">
    <property type="entry name" value="PROKAR_LIPOPROTEIN"/>
    <property type="match status" value="1"/>
</dbReference>
<name>A0A2T3N3A3_9GAMM</name>
<dbReference type="OrthoDB" id="6196650at2"/>
<keyword evidence="1" id="KW-0732">Signal</keyword>
<keyword evidence="3" id="KW-1185">Reference proteome</keyword>
<organism evidence="2 3">
    <name type="scientific">Photobacterium lipolyticum</name>
    <dbReference type="NCBI Taxonomy" id="266810"/>
    <lineage>
        <taxon>Bacteria</taxon>
        <taxon>Pseudomonadati</taxon>
        <taxon>Pseudomonadota</taxon>
        <taxon>Gammaproteobacteria</taxon>
        <taxon>Vibrionales</taxon>
        <taxon>Vibrionaceae</taxon>
        <taxon>Photobacterium</taxon>
    </lineage>
</organism>
<evidence type="ECO:0000256" key="1">
    <source>
        <dbReference type="SAM" id="SignalP"/>
    </source>
</evidence>
<feature type="signal peptide" evidence="1">
    <location>
        <begin position="1"/>
        <end position="23"/>
    </location>
</feature>